<reference evidence="1 2" key="1">
    <citation type="submission" date="2016-09" db="EMBL/GenBank/DDBJ databases">
        <title>Genomic Taxonomy of the Vibrionaceae.</title>
        <authorList>
            <person name="Gonzalez-Castillo A."/>
            <person name="Gomez-Gil B."/>
            <person name="Enciso-Ibarra K."/>
        </authorList>
    </citation>
    <scope>NUCLEOTIDE SEQUENCE [LARGE SCALE GENOMIC DNA]</scope>
    <source>
        <strain evidence="1 2">CAIM 703</strain>
    </source>
</reference>
<dbReference type="EMBL" id="MJMJ01000012">
    <property type="protein sequence ID" value="OLQ90127.1"/>
    <property type="molecule type" value="Genomic_DNA"/>
</dbReference>
<proteinExistence type="predicted"/>
<accession>A0A1Q9HIH9</accession>
<sequence length="189" mass="22108">MAEIFERFHNQLLDNFELSRVCVEDIFYDDVLTEIMERANPVSGLRSSSSQDGDCANLFNLAALQSPLICYRYRNHFRILAGVFTLNFIRKGLAQRRLHSGYEIPVFLLDKKPNVQIRKHIIQYDLTNALLSKCFVSDTKKISFFLKSWFEKEEGKRSIFQSKEWLLLYPNLNTAEKLARFLSVSKKDL</sequence>
<dbReference type="AlphaFoldDB" id="A0A1Q9HIH9"/>
<gene>
    <name evidence="1" type="ORF">BIY22_03740</name>
</gene>
<evidence type="ECO:0000313" key="2">
    <source>
        <dbReference type="Proteomes" id="UP000186313"/>
    </source>
</evidence>
<evidence type="ECO:0000313" key="1">
    <source>
        <dbReference type="EMBL" id="OLQ90127.1"/>
    </source>
</evidence>
<comment type="caution">
    <text evidence="1">The sequence shown here is derived from an EMBL/GenBank/DDBJ whole genome shotgun (WGS) entry which is preliminary data.</text>
</comment>
<dbReference type="RefSeq" id="WP_075707417.1">
    <property type="nucleotide sequence ID" value="NZ_MJMJ01000012.1"/>
</dbReference>
<dbReference type="OrthoDB" id="5877986at2"/>
<dbReference type="Proteomes" id="UP000186313">
    <property type="component" value="Unassembled WGS sequence"/>
</dbReference>
<protein>
    <submittedName>
        <fullName evidence="1">Uncharacterized protein</fullName>
    </submittedName>
</protein>
<organism evidence="1 2">
    <name type="scientific">Vibrio panuliri</name>
    <dbReference type="NCBI Taxonomy" id="1381081"/>
    <lineage>
        <taxon>Bacteria</taxon>
        <taxon>Pseudomonadati</taxon>
        <taxon>Pseudomonadota</taxon>
        <taxon>Gammaproteobacteria</taxon>
        <taxon>Vibrionales</taxon>
        <taxon>Vibrionaceae</taxon>
        <taxon>Vibrio</taxon>
    </lineage>
</organism>
<name>A0A1Q9HIH9_9VIBR</name>
<dbReference type="STRING" id="1381081.BIY22_03740"/>